<proteinExistence type="predicted"/>
<dbReference type="SUPFAM" id="SSF52540">
    <property type="entry name" value="P-loop containing nucleoside triphosphate hydrolases"/>
    <property type="match status" value="1"/>
</dbReference>
<dbReference type="GO" id="GO:0009360">
    <property type="term" value="C:DNA polymerase III complex"/>
    <property type="evidence" value="ECO:0007669"/>
    <property type="project" value="TreeGrafter"/>
</dbReference>
<keyword evidence="1" id="KW-0548">Nucleotidyltransferase</keyword>
<evidence type="ECO:0000313" key="2">
    <source>
        <dbReference type="Proteomes" id="UP000252182"/>
    </source>
</evidence>
<keyword evidence="2" id="KW-1185">Reference proteome</keyword>
<dbReference type="OrthoDB" id="9811073at2"/>
<reference evidence="2" key="1">
    <citation type="submission" date="2018-07" db="EMBL/GenBank/DDBJ databases">
        <authorList>
            <person name="Kim H."/>
        </authorList>
    </citation>
    <scope>NUCLEOTIDE SEQUENCE [LARGE SCALE GENOMIC DNA]</scope>
    <source>
        <strain evidence="2">F02</strain>
    </source>
</reference>
<dbReference type="GO" id="GO:0006261">
    <property type="term" value="P:DNA-templated DNA replication"/>
    <property type="evidence" value="ECO:0007669"/>
    <property type="project" value="TreeGrafter"/>
</dbReference>
<organism evidence="1 2">
    <name type="scientific">Ephemeroptericola cinctiostellae</name>
    <dbReference type="NCBI Taxonomy" id="2268024"/>
    <lineage>
        <taxon>Bacteria</taxon>
        <taxon>Pseudomonadati</taxon>
        <taxon>Pseudomonadota</taxon>
        <taxon>Betaproteobacteria</taxon>
        <taxon>Burkholderiales</taxon>
        <taxon>Burkholderiaceae</taxon>
        <taxon>Ephemeroptericola</taxon>
    </lineage>
</organism>
<evidence type="ECO:0000313" key="1">
    <source>
        <dbReference type="EMBL" id="AXF86151.1"/>
    </source>
</evidence>
<dbReference type="PANTHER" id="PTHR11669:SF8">
    <property type="entry name" value="DNA POLYMERASE III SUBUNIT DELTA"/>
    <property type="match status" value="1"/>
</dbReference>
<sequence>MMHTTLLPWHAPFFAQWHAQPNRAHAYLLVAPEDTGGEALLHHLAASVLCEHPTKTHEPCHQCAGCNMLAAYSHPDLRVIRPSMLDINHPIEELRPEKPSKLITIDDVRELANMVNQTSHRGGTRVVLVYPAHKLNLNAANALLKTLEEPPPHTLFILLAHDVKQLLPTIVSRCQRVNLPAPATHDAVDYLTAHYGANPNWAHYLIQENGAVQRVAELHDTAYFKLQDAFVNELAHGKHMDALKLAEQFDKHIKDADKSRLAGEPHIVSMSTVMTWLQRWLHDALLVAQHVAEPRYYAAHASALNKLTTHAPETFVTRAHAWQYALSQEQRSSEHPLNNRTWLEKLLLQYTQLF</sequence>
<dbReference type="EC" id="2.7.7.7" evidence="1"/>
<dbReference type="Gene3D" id="3.40.50.300">
    <property type="entry name" value="P-loop containing nucleotide triphosphate hydrolases"/>
    <property type="match status" value="1"/>
</dbReference>
<keyword evidence="1" id="KW-0808">Transferase</keyword>
<dbReference type="InterPro" id="IPR027417">
    <property type="entry name" value="P-loop_NTPase"/>
</dbReference>
<name>A0A345DCR3_9BURK</name>
<dbReference type="AlphaFoldDB" id="A0A345DCR3"/>
<dbReference type="GO" id="GO:0003887">
    <property type="term" value="F:DNA-directed DNA polymerase activity"/>
    <property type="evidence" value="ECO:0007669"/>
    <property type="project" value="UniProtKB-EC"/>
</dbReference>
<dbReference type="NCBIfam" id="TIGR00678">
    <property type="entry name" value="holB"/>
    <property type="match status" value="1"/>
</dbReference>
<accession>A0A345DCR3</accession>
<dbReference type="RefSeq" id="WP_114563260.1">
    <property type="nucleotide sequence ID" value="NZ_CP031124.1"/>
</dbReference>
<dbReference type="EMBL" id="CP031124">
    <property type="protein sequence ID" value="AXF86151.1"/>
    <property type="molecule type" value="Genomic_DNA"/>
</dbReference>
<dbReference type="PANTHER" id="PTHR11669">
    <property type="entry name" value="REPLICATION FACTOR C / DNA POLYMERASE III GAMMA-TAU SUBUNIT"/>
    <property type="match status" value="1"/>
</dbReference>
<gene>
    <name evidence="1" type="primary">holB</name>
    <name evidence="1" type="ORF">DTO96_101892</name>
</gene>
<dbReference type="GO" id="GO:0008408">
    <property type="term" value="F:3'-5' exonuclease activity"/>
    <property type="evidence" value="ECO:0007669"/>
    <property type="project" value="InterPro"/>
</dbReference>
<protein>
    <submittedName>
        <fullName evidence="1">DNA polymerase III subunit delta</fullName>
        <ecNumber evidence="1">2.7.7.7</ecNumber>
    </submittedName>
</protein>
<dbReference type="InterPro" id="IPR004622">
    <property type="entry name" value="DNA_pol_HolB"/>
</dbReference>
<dbReference type="Pfam" id="PF13177">
    <property type="entry name" value="DNA_pol3_delta2"/>
    <property type="match status" value="1"/>
</dbReference>
<dbReference type="KEGG" id="hyf:DTO96_101892"/>
<dbReference type="InterPro" id="IPR050238">
    <property type="entry name" value="DNA_Rep/Repair_Clamp_Loader"/>
</dbReference>
<dbReference type="Proteomes" id="UP000252182">
    <property type="component" value="Chromosome"/>
</dbReference>